<keyword evidence="5" id="KW-0547">Nucleotide-binding</keyword>
<dbReference type="InterPro" id="IPR018936">
    <property type="entry name" value="PI3/4_kinase_CS"/>
</dbReference>
<evidence type="ECO:0000256" key="10">
    <source>
        <dbReference type="ARBA" id="ARBA00048679"/>
    </source>
</evidence>
<dbReference type="EC" id="2.7.11.1" evidence="2"/>
<dbReference type="Gene3D" id="1.10.1070.11">
    <property type="entry name" value="Phosphatidylinositol 3-/4-kinase, catalytic domain"/>
    <property type="match status" value="1"/>
</dbReference>
<feature type="compositionally biased region" description="Basic and acidic residues" evidence="11">
    <location>
        <begin position="132"/>
        <end position="148"/>
    </location>
</feature>
<evidence type="ECO:0000313" key="15">
    <source>
        <dbReference type="EMBL" id="KAK7113678.1"/>
    </source>
</evidence>
<evidence type="ECO:0000256" key="3">
    <source>
        <dbReference type="ARBA" id="ARBA00022527"/>
    </source>
</evidence>
<feature type="region of interest" description="Disordered" evidence="11">
    <location>
        <begin position="1154"/>
        <end position="1197"/>
    </location>
</feature>
<comment type="caution">
    <text evidence="15">The sequence shown here is derived from an EMBL/GenBank/DDBJ whole genome shotgun (WGS) entry which is preliminary data.</text>
</comment>
<gene>
    <name evidence="15" type="ORF">V1264_012925</name>
</gene>
<dbReference type="SUPFAM" id="SSF56112">
    <property type="entry name" value="Protein kinase-like (PK-like)"/>
    <property type="match status" value="1"/>
</dbReference>
<dbReference type="Pfam" id="PF15785">
    <property type="entry name" value="SMG1"/>
    <property type="match status" value="1"/>
</dbReference>
<evidence type="ECO:0000256" key="11">
    <source>
        <dbReference type="SAM" id="MobiDB-lite"/>
    </source>
</evidence>
<dbReference type="SUPFAM" id="SSF48371">
    <property type="entry name" value="ARM repeat"/>
    <property type="match status" value="2"/>
</dbReference>
<keyword evidence="8" id="KW-0866">Nonsense-mediated mRNA decay</keyword>
<dbReference type="GO" id="GO:0005524">
    <property type="term" value="F:ATP binding"/>
    <property type="evidence" value="ECO:0007669"/>
    <property type="project" value="UniProtKB-KW"/>
</dbReference>
<feature type="region of interest" description="Disordered" evidence="11">
    <location>
        <begin position="3505"/>
        <end position="3572"/>
    </location>
</feature>
<dbReference type="PROSITE" id="PS51189">
    <property type="entry name" value="FAT"/>
    <property type="match status" value="1"/>
</dbReference>
<feature type="compositionally biased region" description="Basic and acidic residues" evidence="11">
    <location>
        <begin position="1157"/>
        <end position="1181"/>
    </location>
</feature>
<feature type="domain" description="FATC" evidence="14">
    <location>
        <begin position="3598"/>
        <end position="3630"/>
    </location>
</feature>
<dbReference type="Pfam" id="PF00454">
    <property type="entry name" value="PI3_PI4_kinase"/>
    <property type="match status" value="1"/>
</dbReference>
<feature type="compositionally biased region" description="Basic and acidic residues" evidence="11">
    <location>
        <begin position="74"/>
        <end position="87"/>
    </location>
</feature>
<dbReference type="PANTHER" id="PTHR11139">
    <property type="entry name" value="ATAXIA TELANGIECTASIA MUTATED ATM -RELATED"/>
    <property type="match status" value="1"/>
</dbReference>
<keyword evidence="16" id="KW-1185">Reference proteome</keyword>
<dbReference type="Proteomes" id="UP001374579">
    <property type="component" value="Unassembled WGS sequence"/>
</dbReference>
<dbReference type="PROSITE" id="PS50290">
    <property type="entry name" value="PI3_4_KINASE_3"/>
    <property type="match status" value="1"/>
</dbReference>
<keyword evidence="6" id="KW-0418">Kinase</keyword>
<dbReference type="InterPro" id="IPR014009">
    <property type="entry name" value="PIK_FAT"/>
</dbReference>
<comment type="catalytic activity">
    <reaction evidence="9">
        <text>L-threonyl-[protein] + ATP = O-phospho-L-threonyl-[protein] + ADP + H(+)</text>
        <dbReference type="Rhea" id="RHEA:46608"/>
        <dbReference type="Rhea" id="RHEA-COMP:11060"/>
        <dbReference type="Rhea" id="RHEA-COMP:11605"/>
        <dbReference type="ChEBI" id="CHEBI:15378"/>
        <dbReference type="ChEBI" id="CHEBI:30013"/>
        <dbReference type="ChEBI" id="CHEBI:30616"/>
        <dbReference type="ChEBI" id="CHEBI:61977"/>
        <dbReference type="ChEBI" id="CHEBI:456216"/>
        <dbReference type="EC" id="2.7.11.1"/>
    </reaction>
</comment>
<dbReference type="InterPro" id="IPR016024">
    <property type="entry name" value="ARM-type_fold"/>
</dbReference>
<dbReference type="InterPro" id="IPR036940">
    <property type="entry name" value="PI3/4_kinase_cat_sf"/>
</dbReference>
<feature type="domain" description="FAT" evidence="13">
    <location>
        <begin position="1306"/>
        <end position="1877"/>
    </location>
</feature>
<dbReference type="GO" id="GO:0004674">
    <property type="term" value="F:protein serine/threonine kinase activity"/>
    <property type="evidence" value="ECO:0007669"/>
    <property type="project" value="UniProtKB-KW"/>
</dbReference>
<dbReference type="SMART" id="SM01343">
    <property type="entry name" value="FATC"/>
    <property type="match status" value="1"/>
</dbReference>
<feature type="domain" description="PI3K/PI4K catalytic" evidence="12">
    <location>
        <begin position="2127"/>
        <end position="2468"/>
    </location>
</feature>
<feature type="compositionally biased region" description="Acidic residues" evidence="11">
    <location>
        <begin position="1901"/>
        <end position="1922"/>
    </location>
</feature>
<dbReference type="InterPro" id="IPR000403">
    <property type="entry name" value="PI3/4_kinase_cat_dom"/>
</dbReference>
<dbReference type="InterPro" id="IPR011009">
    <property type="entry name" value="Kinase-like_dom_sf"/>
</dbReference>
<keyword evidence="3" id="KW-0723">Serine/threonine-protein kinase</keyword>
<comment type="similarity">
    <text evidence="1">Belongs to the PI3/PI4-kinase family.</text>
</comment>
<sequence length="3630" mass="404560">MNDTSAAGKVNAADKNDRVSTSKRPNTMPENARPNLSDSGASLSEKTSAPETKVKAPDRRNSPKAMTKSQNSRQGRDRPRRDDDRRQGGSGRSGRRNDGSYTRVGSAGHSGGGGGGSFSASPSPQPANRENGQLDKKSQDGGRYHEENKLSKLMRRLFSGTDRERRLTAARALRDYMLTPEGTKACAKGSNDILTNLQGVFYERGYKEVKQEVASCIGYVGSTMAHDMPGYFDWLFTQAGSSVVDDDVKIYFLQALLETLRQDEKKQMTTGIMTKVMANVQALLESADSDLLVAVVDVILFIAKVYPHIFSAHFRNTVDILVGWHIDLSQKESLIQYVSAALVSFRTFWSSDISFSSTLLVQFLEDLEAYAEDLTTSATGQTFGGEKLPSPEEFTIKMGALLRVFTTVVDSLGDNLAPAKNKISKDFSCKLLVKVVVSIETALKYVYIEPVVVAANNCISVLLTHLGSEALSCAENLLPYISMQAFYSRLTSKPFLLAFFNLVHKVVMAFGTQLPVDFLSHLFEPESLLLTARLSHFQEVQSQLMTVYHTVMGLKSVPLLQESYRLVLADLEIGLKTLLPQGHRDLNLVPDNPFSAVKYSVRQAEVIIVFNLNALAEIANTKSNLIGMWALSPSIFDLLSERLEPTDLWMAQCHPSVQYAILHTLYGHCCRHGNFISSSSLLASDTVSLGTMSQATSEYLTQILKMLVALLEEAKTSFDIRCLAMKWVQEVAVGLQSTAHVFVMWPCLSVVRAVIAQGYDREVQVMTAAAQCLLTLFKSVAPFSSNTSRECMELCAFRLTDSRRPVKDLYFSLLKMLPLDVTTSNSMAFEGEEEALARQRKDRTVGLKMSWLARRNHLGFPSLGLFHSHNFRHVISYMLNNSPPSQFGGLHWLEAMFFNGQRSHKEAERGQDNILLSDLDATESQMWFWATYETAHFTVLSRLRTPLGKPQETFMTIESVLKAFAKEAKSARDVEDVGAGGDSGKNEKAGEYGCLQRVHVLLQYMEHLERLLYNAYEGCAVAMAAPPKIVKTFFRTNRNTCLEWLSRIRMCIITVAAHAGLPAVVVRHAQELLFDLLDVDQTQGTDFERAIVYLVQALCDLECPEAVMGVYSWCRVVAGKKFSWVKASAEKAGRRYEQAAKEYQTVLKTMLSFDEGTEGKDSSDSTETSPEHRALGKKDSADTVSKQRSSSSKHGQPIPATVSFLTNEVLDSYLKLNDWSSVMEWQEQLSKWRSEAGLTGLQSAFNSSVDINYIKAMSHFDLGDMECVRSSLELVPGASLSEGNKAEHSNLLHWSPNTELSLMHRQFLRAATLLEEQRQTNHRAEVIRFLNQAEKTGEGLLRLAALEWPPTLPSDIVTETTIAGTLRRQIEDRKGKMYLLPLSTRLKALEDQDIATYLQMLRLVKLQLHLPTCDKRAELASQLSNLQITAATLARKQINFKLAEDLLVGQIALLAAATTDNDDDNNTTVDPNRELLPSLTSLLKNRESLELLDVMRVERESAKLLYWLNQPRPALEVLSNSVSVCLTHADKLPENGMIKRLKQSCGELCSRSLMTLTKWLQVDGKLVTSAPGDGLRPGGQGQGQSEAVLSNVKVLLDCEAKGVAQQRGRLLESVADCGLEGSGNVPDGERVVGRLLHLATMESPGLAKAWFMLAGWCYKWGRKTVDNASHGSVELLPEEKAAVISILPQGTSSEETERIIGILSQVHDLETTEEDISDQDQSLYDDGTETTRKQLLTGSEVLQMAGEECMEPLLELWRGVVKRIYHLYQLSASAYFIFLQLNDSSMDEGEENEDGNIISTLRLLRLLVKHAWELQAVLETGLAHTPTAPWKGIIPQLFARLSHPENYVRRSVSELLCRVAQDAPHLIVYPAIVGSTSGKVDNKVTEESRFLSNYLSEEDMDVDGESGVLDGDEDDEEEDTTDDSTTTMLQSCLASIVDTLSQHNPRMISEVQGMVMELRRITLLWEELWFGTLTQHHADVQRRLTQLEAEIRKVNANPSLTRQDKNAIIREKHRTILKPTLYTMERLHEITSQPPETPHEVWFQSTYGEMIKNALERLRNPPNPSHPHASWHLFKQVYISLQQRAGKRGSLQLKMEEISPKLAALSKSLIPMPGIGLPGQMVTIQKVCNTVQILPTKTKPKKMVFIGSDGKRHPYLFKGLEDLHLDERIMQFLSIVNNMFASASKGQGERMQYRARHYSVTPLGPRSGLIQWVEGATPLFGLYKKWQQREAYAQTLRAGATANQSNAPVAVARPSEVFYSKLTPALKEKGLETTENRKEWPLSTLRKVLEDLMDDTPDDLLAKELWCASAGAGEWWHMVQTYSRSTAVMSMIGYIIGLGDRHLDNVLVDLATGEVVHIDYNVCFEKGKNLRVPERVPFRMTQNIETALGVTGVEGIFRLSSEHVLKTMRKGRETLLTLLEAFVYDPLVDWTTGNEGGYTGAFYGGEMAAAGAGSEAGKTKKEMEQEITLSMFAIRCAEMSYAWRKNKEDTLASVVELQGGVELWLSALDHYESTEQTLSSLHDLQVMLLAAAADPSHCLYSLSDRYGDYAVLKGTKDEVLQAVDEKVAEFSHWHQVHQAVIESVQGVPFQKLCTEITKSHNLGPASFTAATDFLQGAGQSKNITQFEQLEMEMMGLIKQRQSLLNSTLEILHSYSSIVAQFGVAFANNSRAYMFLGFLQELITNFSSTRCEEVTSRFQDQYGPQVSQSSQSQLVLLTEGRLETVISDANSKLHKLLERMAREDVSGSAVAHEIELQEAEASIQAFLQESDTAGEKSLIGFVVSALSTLSKRFLLMESASSSAGERLMDLTSRDGDWFLEELSSISGNVNHFLNTLERNTTVTEVQQFRDLHSALCATYNVYVAVQDLHMNFRSIILPETLKLIQSQEPSILSALSQLESLVGESSQPLDSLVAQLEIMHRNVIIGIQNEGGNEVLKKVQQMQTAFNQLLQGFDHPGRGMAQMEGAGAELTPGQMLLMGFDGLFSRLDTEFSQLLACVSAIDILPAWGKVDAVRDARALQLSLWSSDTRSLLSSLFFLKRLQAMQEFFHMVTQLAAALQGLNGGAVFDDDQMARPIKKFIAEFVRKQMIGFPSQLLGCIMCVLVETLGLSVESEVALKDVGATAKVPLEDMCKKAVEGNLRAGHFTHTHLTQATTLASSQDCTWRKLDLAKRLDVSIALQRAVYQRWQGTLARFQWLHEDALALSARPNMSVPPQTRAALMSDIRKMLSSLSSQAGLITNCKERYSALEGHVMQRLRWAAGANPSLNVTLQNFQDASTARTQVLEDDSQLVSEVVNICQGILHFEAWRTRTQEAVTVDTGFMSLINRCYESCLMLESTSTSVTEQELQLLEIKPLQQGERVDAAWLQAVRDQINTSLTETGGTLHALQMELAVCKVNITDRVSQLRTLLSVHHKLMSDIRSILKTMAKLEEQDYAEEINPGGIREYLASYKTFSENITSALKLVVSEEASRPVMLNAQTLLEDLVQLIPSIYDRLMQFAPSLLEQDREDEIPSGNELTQVLKRREETGGSPVRRLPSVRDQAPSAFSSPQHRDRSGAKKDKVSRDPRTGKAVQERNSYAVGVWRRVKMKLDGRDPDPSKRLLVAEQVDYVIKEARSLDNLALLYEGWTPWV</sequence>
<feature type="compositionally biased region" description="Basic and acidic residues" evidence="11">
    <location>
        <begin position="52"/>
        <end position="61"/>
    </location>
</feature>
<feature type="compositionally biased region" description="Gly residues" evidence="11">
    <location>
        <begin position="108"/>
        <end position="117"/>
    </location>
</feature>
<dbReference type="PROSITE" id="PS51190">
    <property type="entry name" value="FATC"/>
    <property type="match status" value="1"/>
</dbReference>
<evidence type="ECO:0000256" key="9">
    <source>
        <dbReference type="ARBA" id="ARBA00047899"/>
    </source>
</evidence>
<feature type="compositionally biased region" description="Polar residues" evidence="11">
    <location>
        <begin position="22"/>
        <end position="50"/>
    </location>
</feature>
<evidence type="ECO:0000256" key="5">
    <source>
        <dbReference type="ARBA" id="ARBA00022741"/>
    </source>
</evidence>
<dbReference type="PROSITE" id="PS00916">
    <property type="entry name" value="PI3_4_KINASE_2"/>
    <property type="match status" value="1"/>
</dbReference>
<evidence type="ECO:0000259" key="13">
    <source>
        <dbReference type="PROSITE" id="PS51189"/>
    </source>
</evidence>
<dbReference type="SMART" id="SM00146">
    <property type="entry name" value="PI3Kc"/>
    <property type="match status" value="1"/>
</dbReference>
<protein>
    <recommendedName>
        <fullName evidence="2">non-specific serine/threonine protein kinase</fullName>
        <ecNumber evidence="2">2.7.11.1</ecNumber>
    </recommendedName>
</protein>
<dbReference type="InterPro" id="IPR031559">
    <property type="entry name" value="SMG1"/>
</dbReference>
<dbReference type="InterPro" id="IPR050517">
    <property type="entry name" value="DDR_Repair_Kinase"/>
</dbReference>
<dbReference type="SMART" id="SM01345">
    <property type="entry name" value="Rapamycin_bind"/>
    <property type="match status" value="1"/>
</dbReference>
<evidence type="ECO:0000256" key="6">
    <source>
        <dbReference type="ARBA" id="ARBA00022777"/>
    </source>
</evidence>
<feature type="region of interest" description="Disordered" evidence="11">
    <location>
        <begin position="1"/>
        <end position="148"/>
    </location>
</feature>
<name>A0AAN9BXK2_9CAEN</name>
<evidence type="ECO:0000256" key="2">
    <source>
        <dbReference type="ARBA" id="ARBA00012513"/>
    </source>
</evidence>
<organism evidence="15 16">
    <name type="scientific">Littorina saxatilis</name>
    <dbReference type="NCBI Taxonomy" id="31220"/>
    <lineage>
        <taxon>Eukaryota</taxon>
        <taxon>Metazoa</taxon>
        <taxon>Spiralia</taxon>
        <taxon>Lophotrochozoa</taxon>
        <taxon>Mollusca</taxon>
        <taxon>Gastropoda</taxon>
        <taxon>Caenogastropoda</taxon>
        <taxon>Littorinimorpha</taxon>
        <taxon>Littorinoidea</taxon>
        <taxon>Littorinidae</taxon>
        <taxon>Littorina</taxon>
    </lineage>
</organism>
<dbReference type="InterPro" id="IPR003152">
    <property type="entry name" value="FATC_dom"/>
</dbReference>
<dbReference type="Pfam" id="PF02260">
    <property type="entry name" value="FATC"/>
    <property type="match status" value="1"/>
</dbReference>
<feature type="compositionally biased region" description="Polar residues" evidence="11">
    <location>
        <begin position="1182"/>
        <end position="1194"/>
    </location>
</feature>
<evidence type="ECO:0000256" key="7">
    <source>
        <dbReference type="ARBA" id="ARBA00022840"/>
    </source>
</evidence>
<comment type="catalytic activity">
    <reaction evidence="10">
        <text>L-seryl-[protein] + ATP = O-phospho-L-seryl-[protein] + ADP + H(+)</text>
        <dbReference type="Rhea" id="RHEA:17989"/>
        <dbReference type="Rhea" id="RHEA-COMP:9863"/>
        <dbReference type="Rhea" id="RHEA-COMP:11604"/>
        <dbReference type="ChEBI" id="CHEBI:15378"/>
        <dbReference type="ChEBI" id="CHEBI:29999"/>
        <dbReference type="ChEBI" id="CHEBI:30616"/>
        <dbReference type="ChEBI" id="CHEBI:83421"/>
        <dbReference type="ChEBI" id="CHEBI:456216"/>
        <dbReference type="EC" id="2.7.11.1"/>
    </reaction>
</comment>
<dbReference type="GO" id="GO:0005634">
    <property type="term" value="C:nucleus"/>
    <property type="evidence" value="ECO:0007669"/>
    <property type="project" value="TreeGrafter"/>
</dbReference>
<evidence type="ECO:0000256" key="8">
    <source>
        <dbReference type="ARBA" id="ARBA00023161"/>
    </source>
</evidence>
<accession>A0AAN9BXK2</accession>
<proteinExistence type="inferred from homology"/>
<feature type="region of interest" description="Disordered" evidence="11">
    <location>
        <begin position="1901"/>
        <end position="1925"/>
    </location>
</feature>
<keyword evidence="4" id="KW-0808">Transferase</keyword>
<evidence type="ECO:0000259" key="12">
    <source>
        <dbReference type="PROSITE" id="PS50290"/>
    </source>
</evidence>
<dbReference type="EMBL" id="JBAMIC010000002">
    <property type="protein sequence ID" value="KAK7113678.1"/>
    <property type="molecule type" value="Genomic_DNA"/>
</dbReference>
<feature type="compositionally biased region" description="Basic and acidic residues" evidence="11">
    <location>
        <begin position="3549"/>
        <end position="3567"/>
    </location>
</feature>
<evidence type="ECO:0000256" key="4">
    <source>
        <dbReference type="ARBA" id="ARBA00022679"/>
    </source>
</evidence>
<dbReference type="InterPro" id="IPR039414">
    <property type="entry name" value="SMG1_PIKKc"/>
</dbReference>
<keyword evidence="7" id="KW-0067">ATP-binding</keyword>
<evidence type="ECO:0000313" key="16">
    <source>
        <dbReference type="Proteomes" id="UP001374579"/>
    </source>
</evidence>
<dbReference type="FunFam" id="1.10.1070.11:FF:000008">
    <property type="entry name" value="serine/threonine-protein kinase SMG1 isoform X2"/>
    <property type="match status" value="1"/>
</dbReference>
<dbReference type="PANTHER" id="PTHR11139:SF71">
    <property type="entry name" value="SERINE_THREONINE-PROTEIN KINASE SMG1"/>
    <property type="match status" value="1"/>
</dbReference>
<dbReference type="GO" id="GO:0000184">
    <property type="term" value="P:nuclear-transcribed mRNA catabolic process, nonsense-mediated decay"/>
    <property type="evidence" value="ECO:0007669"/>
    <property type="project" value="UniProtKB-KW"/>
</dbReference>
<dbReference type="Gene3D" id="3.30.1010.10">
    <property type="entry name" value="Phosphatidylinositol 3-kinase Catalytic Subunit, Chain A, domain 4"/>
    <property type="match status" value="1"/>
</dbReference>
<evidence type="ECO:0000256" key="1">
    <source>
        <dbReference type="ARBA" id="ARBA00011031"/>
    </source>
</evidence>
<dbReference type="CDD" id="cd05170">
    <property type="entry name" value="PIKKc_SMG1"/>
    <property type="match status" value="1"/>
</dbReference>
<dbReference type="FunFam" id="3.30.1010.10:FF:000010">
    <property type="entry name" value="serine/threonine-protein kinase SMG1 isoform X1"/>
    <property type="match status" value="1"/>
</dbReference>
<evidence type="ECO:0000259" key="14">
    <source>
        <dbReference type="PROSITE" id="PS51190"/>
    </source>
</evidence>
<reference evidence="15 16" key="1">
    <citation type="submission" date="2024-02" db="EMBL/GenBank/DDBJ databases">
        <title>Chromosome-scale genome assembly of the rough periwinkle Littorina saxatilis.</title>
        <authorList>
            <person name="De Jode A."/>
            <person name="Faria R."/>
            <person name="Formenti G."/>
            <person name="Sims Y."/>
            <person name="Smith T.P."/>
            <person name="Tracey A."/>
            <person name="Wood J.M.D."/>
            <person name="Zagrodzka Z.B."/>
            <person name="Johannesson K."/>
            <person name="Butlin R.K."/>
            <person name="Leder E.H."/>
        </authorList>
    </citation>
    <scope>NUCLEOTIDE SEQUENCE [LARGE SCALE GENOMIC DNA]</scope>
    <source>
        <strain evidence="15">Snail1</strain>
        <tissue evidence="15">Muscle</tissue>
    </source>
</reference>